<dbReference type="GO" id="GO:0016208">
    <property type="term" value="F:AMP binding"/>
    <property type="evidence" value="ECO:0007669"/>
    <property type="project" value="TreeGrafter"/>
</dbReference>
<evidence type="ECO:0000256" key="12">
    <source>
        <dbReference type="HAMAP-Rule" id="MF_00004"/>
    </source>
</evidence>
<evidence type="ECO:0000256" key="8">
    <source>
        <dbReference type="ARBA" id="ARBA00022490"/>
    </source>
</evidence>
<evidence type="ECO:0000313" key="15">
    <source>
        <dbReference type="Proteomes" id="UP000228777"/>
    </source>
</evidence>
<dbReference type="GO" id="GO:0005737">
    <property type="term" value="C:cytoplasm"/>
    <property type="evidence" value="ECO:0007669"/>
    <property type="project" value="UniProtKB-SubCell"/>
</dbReference>
<evidence type="ECO:0000256" key="2">
    <source>
        <dbReference type="ARBA" id="ARBA00003968"/>
    </source>
</evidence>
<evidence type="ECO:0000256" key="5">
    <source>
        <dbReference type="ARBA" id="ARBA00008391"/>
    </source>
</evidence>
<dbReference type="NCBIfam" id="TIGR01090">
    <property type="entry name" value="apt"/>
    <property type="match status" value="1"/>
</dbReference>
<dbReference type="SUPFAM" id="SSF53271">
    <property type="entry name" value="PRTase-like"/>
    <property type="match status" value="1"/>
</dbReference>
<comment type="catalytic activity">
    <reaction evidence="1 12">
        <text>AMP + diphosphate = 5-phospho-alpha-D-ribose 1-diphosphate + adenine</text>
        <dbReference type="Rhea" id="RHEA:16609"/>
        <dbReference type="ChEBI" id="CHEBI:16708"/>
        <dbReference type="ChEBI" id="CHEBI:33019"/>
        <dbReference type="ChEBI" id="CHEBI:58017"/>
        <dbReference type="ChEBI" id="CHEBI:456215"/>
        <dbReference type="EC" id="2.4.2.7"/>
    </reaction>
</comment>
<dbReference type="Pfam" id="PF00156">
    <property type="entry name" value="Pribosyltran"/>
    <property type="match status" value="1"/>
</dbReference>
<dbReference type="EMBL" id="PEWP01000009">
    <property type="protein sequence ID" value="PIU47224.1"/>
    <property type="molecule type" value="Genomic_DNA"/>
</dbReference>
<keyword evidence="8 12" id="KW-0963">Cytoplasm</keyword>
<accession>A0A2M6Z484</accession>
<evidence type="ECO:0000256" key="7">
    <source>
        <dbReference type="ARBA" id="ARBA00011893"/>
    </source>
</evidence>
<protein>
    <recommendedName>
        <fullName evidence="7 12">Adenine phosphoribosyltransferase</fullName>
        <shortName evidence="12">APRT</shortName>
        <ecNumber evidence="7 12">2.4.2.7</ecNumber>
    </recommendedName>
</protein>
<comment type="function">
    <text evidence="2 12">Catalyzes a salvage reaction resulting in the formation of AMP, that is energically less costly than de novo synthesis.</text>
</comment>
<dbReference type="EC" id="2.4.2.7" evidence="7 12"/>
<dbReference type="CDD" id="cd06223">
    <property type="entry name" value="PRTases_typeI"/>
    <property type="match status" value="1"/>
</dbReference>
<keyword evidence="11 12" id="KW-0660">Purine salvage</keyword>
<dbReference type="AlphaFoldDB" id="A0A2M6Z484"/>
<evidence type="ECO:0000256" key="6">
    <source>
        <dbReference type="ARBA" id="ARBA00011738"/>
    </source>
</evidence>
<keyword evidence="9 12" id="KW-0328">Glycosyltransferase</keyword>
<dbReference type="Proteomes" id="UP000228777">
    <property type="component" value="Unassembled WGS sequence"/>
</dbReference>
<keyword evidence="10 12" id="KW-0808">Transferase</keyword>
<dbReference type="FunFam" id="3.40.50.2020:FF:000004">
    <property type="entry name" value="Adenine phosphoribosyltransferase"/>
    <property type="match status" value="1"/>
</dbReference>
<organism evidence="14 15">
    <name type="scientific">bacterium (Candidatus Gribaldobacteria) CG07_land_8_20_14_0_80_33_18</name>
    <dbReference type="NCBI Taxonomy" id="2014272"/>
    <lineage>
        <taxon>Bacteria</taxon>
        <taxon>Candidatus Gribaldobacteria</taxon>
    </lineage>
</organism>
<proteinExistence type="inferred from homology"/>
<dbReference type="InterPro" id="IPR029057">
    <property type="entry name" value="PRTase-like"/>
</dbReference>
<sequence>MRIEDIKKKIRVIKNFPKKGILFRDITPLLQDPYIRNYVILEIQNYFKDKKIDVIASAESRGFIFGAILAERFFCSFIPLRKPGKLPYKTLRYDFKTEYSVDGFEIHQDAIKKGDNVLIVDDLLATGGTAEAAIKLVERLKGKVVGLAFLIELSNLKGKKKLKDYDIFSLIKYGR</sequence>
<dbReference type="GO" id="GO:0003999">
    <property type="term" value="F:adenine phosphoribosyltransferase activity"/>
    <property type="evidence" value="ECO:0007669"/>
    <property type="project" value="UniProtKB-UniRule"/>
</dbReference>
<dbReference type="Gene3D" id="3.40.50.2020">
    <property type="match status" value="1"/>
</dbReference>
<comment type="subunit">
    <text evidence="6 12">Homodimer.</text>
</comment>
<dbReference type="PANTHER" id="PTHR32315:SF3">
    <property type="entry name" value="ADENINE PHOSPHORIBOSYLTRANSFERASE"/>
    <property type="match status" value="1"/>
</dbReference>
<evidence type="ECO:0000256" key="3">
    <source>
        <dbReference type="ARBA" id="ARBA00004496"/>
    </source>
</evidence>
<dbReference type="GO" id="GO:0006168">
    <property type="term" value="P:adenine salvage"/>
    <property type="evidence" value="ECO:0007669"/>
    <property type="project" value="InterPro"/>
</dbReference>
<comment type="caution">
    <text evidence="14">The sequence shown here is derived from an EMBL/GenBank/DDBJ whole genome shotgun (WGS) entry which is preliminary data.</text>
</comment>
<comment type="subcellular location">
    <subcellularLocation>
        <location evidence="3 12">Cytoplasm</location>
    </subcellularLocation>
</comment>
<dbReference type="InterPro" id="IPR050054">
    <property type="entry name" value="UPRTase/APRTase"/>
</dbReference>
<dbReference type="GO" id="GO:0002055">
    <property type="term" value="F:adenine binding"/>
    <property type="evidence" value="ECO:0007669"/>
    <property type="project" value="TreeGrafter"/>
</dbReference>
<evidence type="ECO:0000256" key="9">
    <source>
        <dbReference type="ARBA" id="ARBA00022676"/>
    </source>
</evidence>
<comment type="pathway">
    <text evidence="4 12">Purine metabolism; AMP biosynthesis via salvage pathway; AMP from adenine: step 1/1.</text>
</comment>
<evidence type="ECO:0000256" key="10">
    <source>
        <dbReference type="ARBA" id="ARBA00022679"/>
    </source>
</evidence>
<name>A0A2M6Z484_9BACT</name>
<evidence type="ECO:0000313" key="14">
    <source>
        <dbReference type="EMBL" id="PIU47224.1"/>
    </source>
</evidence>
<dbReference type="HAMAP" id="MF_00004">
    <property type="entry name" value="Aden_phosphoribosyltr"/>
    <property type="match status" value="1"/>
</dbReference>
<comment type="similarity">
    <text evidence="5 12">Belongs to the purine/pyrimidine phosphoribosyltransferase family.</text>
</comment>
<dbReference type="NCBIfam" id="NF002634">
    <property type="entry name" value="PRK02304.1-3"/>
    <property type="match status" value="1"/>
</dbReference>
<dbReference type="NCBIfam" id="NF002636">
    <property type="entry name" value="PRK02304.1-5"/>
    <property type="match status" value="1"/>
</dbReference>
<evidence type="ECO:0000256" key="4">
    <source>
        <dbReference type="ARBA" id="ARBA00004659"/>
    </source>
</evidence>
<evidence type="ECO:0000256" key="1">
    <source>
        <dbReference type="ARBA" id="ARBA00000868"/>
    </source>
</evidence>
<dbReference type="PANTHER" id="PTHR32315">
    <property type="entry name" value="ADENINE PHOSPHORIBOSYLTRANSFERASE"/>
    <property type="match status" value="1"/>
</dbReference>
<dbReference type="UniPathway" id="UPA00588">
    <property type="reaction ID" value="UER00646"/>
</dbReference>
<feature type="domain" description="Phosphoribosyltransferase" evidence="13">
    <location>
        <begin position="45"/>
        <end position="170"/>
    </location>
</feature>
<evidence type="ECO:0000256" key="11">
    <source>
        <dbReference type="ARBA" id="ARBA00022726"/>
    </source>
</evidence>
<reference evidence="15" key="1">
    <citation type="submission" date="2017-09" db="EMBL/GenBank/DDBJ databases">
        <title>Depth-based differentiation of microbial function through sediment-hosted aquifers and enrichment of novel symbionts in the deep terrestrial subsurface.</title>
        <authorList>
            <person name="Probst A.J."/>
            <person name="Ladd B."/>
            <person name="Jarett J.K."/>
            <person name="Geller-Mcgrath D.E."/>
            <person name="Sieber C.M.K."/>
            <person name="Emerson J.B."/>
            <person name="Anantharaman K."/>
            <person name="Thomas B.C."/>
            <person name="Malmstrom R."/>
            <person name="Stieglmeier M."/>
            <person name="Klingl A."/>
            <person name="Woyke T."/>
            <person name="Ryan C.M."/>
            <person name="Banfield J.F."/>
        </authorList>
    </citation>
    <scope>NUCLEOTIDE SEQUENCE [LARGE SCALE GENOMIC DNA]</scope>
</reference>
<dbReference type="InterPro" id="IPR005764">
    <property type="entry name" value="Ade_phspho_trans"/>
</dbReference>
<dbReference type="GO" id="GO:0044209">
    <property type="term" value="P:AMP salvage"/>
    <property type="evidence" value="ECO:0007669"/>
    <property type="project" value="UniProtKB-UniRule"/>
</dbReference>
<gene>
    <name evidence="12" type="primary">apt</name>
    <name evidence="14" type="ORF">COS93_00390</name>
</gene>
<dbReference type="GO" id="GO:0006166">
    <property type="term" value="P:purine ribonucleoside salvage"/>
    <property type="evidence" value="ECO:0007669"/>
    <property type="project" value="UniProtKB-UniRule"/>
</dbReference>
<evidence type="ECO:0000259" key="13">
    <source>
        <dbReference type="Pfam" id="PF00156"/>
    </source>
</evidence>
<dbReference type="InterPro" id="IPR000836">
    <property type="entry name" value="PRTase_dom"/>
</dbReference>